<comment type="caution">
    <text evidence="1">The sequence shown here is derived from an EMBL/GenBank/DDBJ whole genome shotgun (WGS) entry which is preliminary data.</text>
</comment>
<dbReference type="Gene3D" id="1.20.1070.10">
    <property type="entry name" value="Rhodopsin 7-helix transmembrane proteins"/>
    <property type="match status" value="1"/>
</dbReference>
<organism evidence="1 2">
    <name type="scientific">Pocillopora damicornis</name>
    <name type="common">Cauliflower coral</name>
    <name type="synonym">Millepora damicornis</name>
    <dbReference type="NCBI Taxonomy" id="46731"/>
    <lineage>
        <taxon>Eukaryota</taxon>
        <taxon>Metazoa</taxon>
        <taxon>Cnidaria</taxon>
        <taxon>Anthozoa</taxon>
        <taxon>Hexacorallia</taxon>
        <taxon>Scleractinia</taxon>
        <taxon>Astrocoeniina</taxon>
        <taxon>Pocilloporidae</taxon>
        <taxon>Pocillopora</taxon>
    </lineage>
</organism>
<dbReference type="SUPFAM" id="SSF81321">
    <property type="entry name" value="Family A G protein-coupled receptor-like"/>
    <property type="match status" value="1"/>
</dbReference>
<accession>A0A3M6UTU5</accession>
<reference evidence="1 2" key="1">
    <citation type="journal article" date="2018" name="Sci. Rep.">
        <title>Comparative analysis of the Pocillopora damicornis genome highlights role of immune system in coral evolution.</title>
        <authorList>
            <person name="Cunning R."/>
            <person name="Bay R.A."/>
            <person name="Gillette P."/>
            <person name="Baker A.C."/>
            <person name="Traylor-Knowles N."/>
        </authorList>
    </citation>
    <scope>NUCLEOTIDE SEQUENCE [LARGE SCALE GENOMIC DNA]</scope>
    <source>
        <strain evidence="1">RSMAS</strain>
        <tissue evidence="1">Whole animal</tissue>
    </source>
</reference>
<proteinExistence type="predicted"/>
<name>A0A3M6UTU5_POCDA</name>
<evidence type="ECO:0000313" key="2">
    <source>
        <dbReference type="Proteomes" id="UP000275408"/>
    </source>
</evidence>
<evidence type="ECO:0000313" key="1">
    <source>
        <dbReference type="EMBL" id="RMX57096.1"/>
    </source>
</evidence>
<dbReference type="Proteomes" id="UP000275408">
    <property type="component" value="Unassembled WGS sequence"/>
</dbReference>
<keyword evidence="2" id="KW-1185">Reference proteome</keyword>
<dbReference type="AlphaFoldDB" id="A0A3M6UTU5"/>
<dbReference type="EMBL" id="RCHS01000744">
    <property type="protein sequence ID" value="RMX57096.1"/>
    <property type="molecule type" value="Genomic_DNA"/>
</dbReference>
<protein>
    <recommendedName>
        <fullName evidence="3">G-protein coupled receptors family 1 profile domain-containing protein</fullName>
    </recommendedName>
</protein>
<evidence type="ECO:0008006" key="3">
    <source>
        <dbReference type="Google" id="ProtNLM"/>
    </source>
</evidence>
<sequence>MPAIFSFATTVNMRSEQAQMRTFENFQPAVNPPVISPTPCLKIGKMFDQDVKSDRRLISPYRYTAESFIMIMRIKEMIAKPTTFDCQTNSPLQYQRKCVRNSMENMDTDVRVETEDGRHVMIEDAILEKCIENGAGVVHIAVEKSSSETKKIEKMNVIKRFKLGALVAPFQDARHRACTKMSRIGNQATAGRRPAATPILTREIHGYGRKLKTLCKANFINPFSEFRNLAYAKLNIQRRFKDPKLWAQEGRMENLNAWKDEENKTKLLAAFILGTLFFWVPGYVCDVADAFTNEKCLPRSIYLLSTFLFNVSHCVKPLIIAAIDGDFATEFKRILKFRKIRRVVDVNVQGNKLGGDPKFMPETRKYYCQTEDDDANLTKANDSNV</sequence>
<gene>
    <name evidence="1" type="ORF">pdam_00008248</name>
</gene>